<evidence type="ECO:0000313" key="10">
    <source>
        <dbReference type="Proteomes" id="UP000640274"/>
    </source>
</evidence>
<keyword evidence="10" id="KW-1185">Reference proteome</keyword>
<dbReference type="InterPro" id="IPR033138">
    <property type="entry name" value="Cu_oxidase_CS"/>
</dbReference>
<accession>A0A934MSX4</accession>
<feature type="domain" description="Plastocyanin-like" evidence="6">
    <location>
        <begin position="240"/>
        <end position="343"/>
    </location>
</feature>
<dbReference type="PROSITE" id="PS00079">
    <property type="entry name" value="MULTICOPPER_OXIDASE1"/>
    <property type="match status" value="1"/>
</dbReference>
<dbReference type="Gene3D" id="2.60.40.420">
    <property type="entry name" value="Cupredoxins - blue copper proteins"/>
    <property type="match status" value="2"/>
</dbReference>
<evidence type="ECO:0000256" key="5">
    <source>
        <dbReference type="SAM" id="SignalP"/>
    </source>
</evidence>
<feature type="compositionally biased region" description="Basic and acidic residues" evidence="4">
    <location>
        <begin position="29"/>
        <end position="41"/>
    </location>
</feature>
<reference evidence="9" key="1">
    <citation type="submission" date="2020-12" db="EMBL/GenBank/DDBJ databases">
        <authorList>
            <person name="Huq M.A."/>
        </authorList>
    </citation>
    <scope>NUCLEOTIDE SEQUENCE</scope>
    <source>
        <strain evidence="9">MAHUQ-46</strain>
    </source>
</reference>
<protein>
    <submittedName>
        <fullName evidence="9">Multicopper oxidase family protein</fullName>
    </submittedName>
</protein>
<keyword evidence="2" id="KW-0560">Oxidoreductase</keyword>
<evidence type="ECO:0000313" key="9">
    <source>
        <dbReference type="EMBL" id="MBJ6363684.1"/>
    </source>
</evidence>
<dbReference type="Pfam" id="PF07731">
    <property type="entry name" value="Cu-oxidase_2"/>
    <property type="match status" value="1"/>
</dbReference>
<dbReference type="PANTHER" id="PTHR11709">
    <property type="entry name" value="MULTI-COPPER OXIDASE"/>
    <property type="match status" value="1"/>
</dbReference>
<dbReference type="InterPro" id="IPR011706">
    <property type="entry name" value="Cu-oxidase_C"/>
</dbReference>
<sequence>MKRKNFFKLLILTGALAAILSACSSNKDMEGMDHSKVDQPAKQESGAVEGQPPTGNMEVLTGSEINLTAKAATLDTGSGNSIPVWTFNNSVPGPQIRVKKGEVLKVNLKNELPEPVTIHWHGIPVPNEMDGIPGVTQNAVQPGETFTYEFKVDDPGTYWYHSHQDGVNQVDRGLYGSIIVEDDIKTDRDYTLVLDEWNSAGNMDMPGVDTSSSDSSDVDHSNMDMGESANSGTQSSVPAGHDMNSMYDLFTINGKVGEQFNKLLVKKDEKVRIRLINAGFMSHKLHIHGQEFKVISTDGQLINNPALIKDQLIDIAPGERYDIEFTANNPGEWYIEEHGTADAVKGMKALIQYEGSDGPKDQPNESAELPTLDIAKYGQASQAKFSLNQKYDLEYTMNLNTKEQKGEQIYTINDEVYPNTEAIKVKKGDLVKVKLVNNSKEDEHPMHLHGHFFQVLSKNGQPLEGSPIIKDTLNLKPGEEYVVAFEADNPGDWMFHCHDLHHASSGMVTHLLYTDFKSNFVPDPNAGNKPE</sequence>
<feature type="domain" description="Plastocyanin-like" evidence="8">
    <location>
        <begin position="79"/>
        <end position="183"/>
    </location>
</feature>
<name>A0A934MSX4_9BACL</name>
<dbReference type="CDD" id="cd13861">
    <property type="entry name" value="CuRO_1_CumA_like"/>
    <property type="match status" value="1"/>
</dbReference>
<dbReference type="Proteomes" id="UP000640274">
    <property type="component" value="Unassembled WGS sequence"/>
</dbReference>
<dbReference type="PROSITE" id="PS51257">
    <property type="entry name" value="PROKAR_LIPOPROTEIN"/>
    <property type="match status" value="1"/>
</dbReference>
<keyword evidence="1" id="KW-0479">Metal-binding</keyword>
<evidence type="ECO:0000256" key="3">
    <source>
        <dbReference type="ARBA" id="ARBA00023008"/>
    </source>
</evidence>
<feature type="region of interest" description="Disordered" evidence="4">
    <location>
        <begin position="203"/>
        <end position="238"/>
    </location>
</feature>
<dbReference type="InterPro" id="IPR002355">
    <property type="entry name" value="Cu_oxidase_Cu_BS"/>
</dbReference>
<dbReference type="SUPFAM" id="SSF49503">
    <property type="entry name" value="Cupredoxins"/>
    <property type="match status" value="3"/>
</dbReference>
<dbReference type="PROSITE" id="PS00080">
    <property type="entry name" value="MULTICOPPER_OXIDASE2"/>
    <property type="match status" value="1"/>
</dbReference>
<organism evidence="9 10">
    <name type="scientific">Paenibacillus roseus</name>
    <dbReference type="NCBI Taxonomy" id="2798579"/>
    <lineage>
        <taxon>Bacteria</taxon>
        <taxon>Bacillati</taxon>
        <taxon>Bacillota</taxon>
        <taxon>Bacilli</taxon>
        <taxon>Bacillales</taxon>
        <taxon>Paenibacillaceae</taxon>
        <taxon>Paenibacillus</taxon>
    </lineage>
</organism>
<feature type="compositionally biased region" description="Polar residues" evidence="4">
    <location>
        <begin position="228"/>
        <end position="237"/>
    </location>
</feature>
<dbReference type="InterPro" id="IPR045087">
    <property type="entry name" value="Cu-oxidase_fam"/>
</dbReference>
<dbReference type="PANTHER" id="PTHR11709:SF394">
    <property type="entry name" value="FI03373P-RELATED"/>
    <property type="match status" value="1"/>
</dbReference>
<dbReference type="GO" id="GO:0005507">
    <property type="term" value="F:copper ion binding"/>
    <property type="evidence" value="ECO:0007669"/>
    <property type="project" value="InterPro"/>
</dbReference>
<dbReference type="GO" id="GO:0016491">
    <property type="term" value="F:oxidoreductase activity"/>
    <property type="evidence" value="ECO:0007669"/>
    <property type="project" value="UniProtKB-KW"/>
</dbReference>
<feature type="domain" description="Plastocyanin-like" evidence="7">
    <location>
        <begin position="399"/>
        <end position="513"/>
    </location>
</feature>
<keyword evidence="3" id="KW-0186">Copper</keyword>
<dbReference type="InterPro" id="IPR001117">
    <property type="entry name" value="Cu-oxidase_2nd"/>
</dbReference>
<evidence type="ECO:0000256" key="4">
    <source>
        <dbReference type="SAM" id="MobiDB-lite"/>
    </source>
</evidence>
<gene>
    <name evidence="9" type="ORF">JFN88_20955</name>
</gene>
<evidence type="ECO:0000259" key="6">
    <source>
        <dbReference type="Pfam" id="PF00394"/>
    </source>
</evidence>
<feature type="signal peptide" evidence="5">
    <location>
        <begin position="1"/>
        <end position="17"/>
    </location>
</feature>
<dbReference type="Pfam" id="PF00394">
    <property type="entry name" value="Cu-oxidase"/>
    <property type="match status" value="1"/>
</dbReference>
<proteinExistence type="predicted"/>
<dbReference type="InterPro" id="IPR011707">
    <property type="entry name" value="Cu-oxidase-like_N"/>
</dbReference>
<feature type="chain" id="PRO_5038339973" evidence="5">
    <location>
        <begin position="18"/>
        <end position="531"/>
    </location>
</feature>
<feature type="region of interest" description="Disordered" evidence="4">
    <location>
        <begin position="29"/>
        <end position="55"/>
    </location>
</feature>
<dbReference type="EMBL" id="JAELUP010000103">
    <property type="protein sequence ID" value="MBJ6363684.1"/>
    <property type="molecule type" value="Genomic_DNA"/>
</dbReference>
<dbReference type="RefSeq" id="WP_199021209.1">
    <property type="nucleotide sequence ID" value="NZ_JAELUP010000103.1"/>
</dbReference>
<evidence type="ECO:0000259" key="7">
    <source>
        <dbReference type="Pfam" id="PF07731"/>
    </source>
</evidence>
<dbReference type="InterPro" id="IPR008972">
    <property type="entry name" value="Cupredoxin"/>
</dbReference>
<dbReference type="AlphaFoldDB" id="A0A934MSX4"/>
<dbReference type="CDD" id="cd04202">
    <property type="entry name" value="CuRO_D2_2dMcoN_like"/>
    <property type="match status" value="2"/>
</dbReference>
<dbReference type="Pfam" id="PF07732">
    <property type="entry name" value="Cu-oxidase_3"/>
    <property type="match status" value="1"/>
</dbReference>
<evidence type="ECO:0000259" key="8">
    <source>
        <dbReference type="Pfam" id="PF07732"/>
    </source>
</evidence>
<comment type="caution">
    <text evidence="9">The sequence shown here is derived from an EMBL/GenBank/DDBJ whole genome shotgun (WGS) entry which is preliminary data.</text>
</comment>
<keyword evidence="5" id="KW-0732">Signal</keyword>
<evidence type="ECO:0000256" key="1">
    <source>
        <dbReference type="ARBA" id="ARBA00022723"/>
    </source>
</evidence>
<evidence type="ECO:0000256" key="2">
    <source>
        <dbReference type="ARBA" id="ARBA00023002"/>
    </source>
</evidence>